<name>A0A1H3UK03_9ACTN</name>
<dbReference type="AlphaFoldDB" id="A0A1H3UK03"/>
<evidence type="ECO:0000313" key="2">
    <source>
        <dbReference type="Proteomes" id="UP000199632"/>
    </source>
</evidence>
<dbReference type="RefSeq" id="WP_090802607.1">
    <property type="nucleotide sequence ID" value="NZ_BOND01000005.1"/>
</dbReference>
<evidence type="ECO:0008006" key="3">
    <source>
        <dbReference type="Google" id="ProtNLM"/>
    </source>
</evidence>
<keyword evidence="2" id="KW-1185">Reference proteome</keyword>
<protein>
    <recommendedName>
        <fullName evidence="3">FG-GAP repeat-containing protein</fullName>
    </recommendedName>
</protein>
<proteinExistence type="predicted"/>
<evidence type="ECO:0000313" key="1">
    <source>
        <dbReference type="EMBL" id="SDZ62351.1"/>
    </source>
</evidence>
<dbReference type="Proteomes" id="UP000199632">
    <property type="component" value="Unassembled WGS sequence"/>
</dbReference>
<reference evidence="2" key="1">
    <citation type="submission" date="2016-10" db="EMBL/GenBank/DDBJ databases">
        <authorList>
            <person name="Varghese N."/>
            <person name="Submissions S."/>
        </authorList>
    </citation>
    <scope>NUCLEOTIDE SEQUENCE [LARGE SCALE GENOMIC DNA]</scope>
    <source>
        <strain evidence="2">DSM 44718</strain>
    </source>
</reference>
<dbReference type="EMBL" id="FNQB01000004">
    <property type="protein sequence ID" value="SDZ62351.1"/>
    <property type="molecule type" value="Genomic_DNA"/>
</dbReference>
<gene>
    <name evidence="1" type="ORF">SAMN05421684_7440</name>
</gene>
<organism evidence="1 2">
    <name type="scientific">Asanoa ishikariensis</name>
    <dbReference type="NCBI Taxonomy" id="137265"/>
    <lineage>
        <taxon>Bacteria</taxon>
        <taxon>Bacillati</taxon>
        <taxon>Actinomycetota</taxon>
        <taxon>Actinomycetes</taxon>
        <taxon>Micromonosporales</taxon>
        <taxon>Micromonosporaceae</taxon>
        <taxon>Asanoa</taxon>
    </lineage>
</organism>
<sequence length="280" mass="29052">MPTAGNTAGLASGLWLAGGAATRNGRVRVPAANIGVNGIGTGTDSGPDDYNDTQVLTGRFTGSNSQDVLVYRRNNGDAVIINGSVDGSALDVRSGNQRTMFAGMLTDPNGNDPSQLANPYDASHSGFGYPDLIGISSDFLTYYPSLDGIGAFVATVQLDTPTPTGGADWANWTIATTLLPSGTAMYLWNQQTGALYLWQGLSFTDHQDGTGSLAFTPHLIANGWNAGTNLSTLQATDINADGVPDLWSVTPDGMVTAHLVTMPSPTGPAKVRSKAPQSLS</sequence>
<accession>A0A1H3UK03</accession>
<dbReference type="OrthoDB" id="4332189at2"/>